<dbReference type="PANTHER" id="PTHR32097">
    <property type="entry name" value="CAMP-BINDING PROTEIN 1-RELATED"/>
    <property type="match status" value="1"/>
</dbReference>
<dbReference type="Gene3D" id="2.60.60.30">
    <property type="entry name" value="sav2460 like domains"/>
    <property type="match status" value="1"/>
</dbReference>
<dbReference type="InterPro" id="IPR051324">
    <property type="entry name" value="Stress/Tellurium_Resist"/>
</dbReference>
<dbReference type="Proteomes" id="UP001301012">
    <property type="component" value="Unassembled WGS sequence"/>
</dbReference>
<evidence type="ECO:0000313" key="3">
    <source>
        <dbReference type="Proteomes" id="UP001301012"/>
    </source>
</evidence>
<evidence type="ECO:0000259" key="1">
    <source>
        <dbReference type="Pfam" id="PF02342"/>
    </source>
</evidence>
<dbReference type="Pfam" id="PF02342">
    <property type="entry name" value="TerD"/>
    <property type="match status" value="1"/>
</dbReference>
<dbReference type="InterPro" id="IPR003325">
    <property type="entry name" value="TerD"/>
</dbReference>
<evidence type="ECO:0000313" key="2">
    <source>
        <dbReference type="EMBL" id="MDK2563433.1"/>
    </source>
</evidence>
<comment type="caution">
    <text evidence="2">The sequence shown here is derived from an EMBL/GenBank/DDBJ whole genome shotgun (WGS) entry which is preliminary data.</text>
</comment>
<dbReference type="EMBL" id="JASKYM010000002">
    <property type="protein sequence ID" value="MDK2563433.1"/>
    <property type="molecule type" value="Genomic_DNA"/>
</dbReference>
<dbReference type="RefSeq" id="WP_284132373.1">
    <property type="nucleotide sequence ID" value="NZ_JASKYM010000002.1"/>
</dbReference>
<protein>
    <submittedName>
        <fullName evidence="2">TerD family protein</fullName>
    </submittedName>
</protein>
<name>A0ABT7E936_9FIRM</name>
<organism evidence="2 3">
    <name type="scientific">Romboutsia sedimentorum</name>
    <dbReference type="NCBI Taxonomy" id="1368474"/>
    <lineage>
        <taxon>Bacteria</taxon>
        <taxon>Bacillati</taxon>
        <taxon>Bacillota</taxon>
        <taxon>Clostridia</taxon>
        <taxon>Peptostreptococcales</taxon>
        <taxon>Peptostreptococcaceae</taxon>
        <taxon>Romboutsia</taxon>
    </lineage>
</organism>
<accession>A0ABT7E936</accession>
<dbReference type="PANTHER" id="PTHR32097:SF15">
    <property type="entry name" value="STRESS RESPONSE PROTEIN SCP2"/>
    <property type="match status" value="1"/>
</dbReference>
<proteinExistence type="predicted"/>
<gene>
    <name evidence="2" type="ORF">QOZ84_07710</name>
</gene>
<dbReference type="CDD" id="cd06974">
    <property type="entry name" value="TerD_like"/>
    <property type="match status" value="1"/>
</dbReference>
<feature type="domain" description="TerD" evidence="1">
    <location>
        <begin position="1"/>
        <end position="196"/>
    </location>
</feature>
<reference evidence="2 3" key="1">
    <citation type="submission" date="2023-05" db="EMBL/GenBank/DDBJ databases">
        <title>Rombocin, a short stable natural nisin variant, displays selective antimicrobial activity against Listeria monocytogenes and employs dual mode of action to kill target bacterial strains.</title>
        <authorList>
            <person name="Wambui J."/>
            <person name="Stephan R."/>
            <person name="Kuipers O.P."/>
        </authorList>
    </citation>
    <scope>NUCLEOTIDE SEQUENCE [LARGE SCALE GENOMIC DNA]</scope>
    <source>
        <strain evidence="2 3">RC002</strain>
    </source>
</reference>
<keyword evidence="3" id="KW-1185">Reference proteome</keyword>
<sequence length="207" mass="22597">MAINLQKGQKIDLRKSNPGLSSIMIGLGWDPVKSGGGFLKSLMGGNQEVDCDASVFMINNQGKLESNKDLIYFGNLKSENNAVIHTGDNVTGDGAGDDEQILVDLDKVPAHVSKLLFVVNIYNCVARKQHFGMIKNAFIRVVDKTTKKEVARYNLSDDYSTKTALVVGTIYRQGNSWQFSAVGEGTNDTCLKDVVENLARIECAYGV</sequence>